<gene>
    <name evidence="6" type="ORF">FB559_1095</name>
</gene>
<dbReference type="InterPro" id="IPR051409">
    <property type="entry name" value="Atypical_kinase_ADCK"/>
</dbReference>
<organism evidence="6 7">
    <name type="scientific">Actinoallomurus bryophytorum</name>
    <dbReference type="NCBI Taxonomy" id="1490222"/>
    <lineage>
        <taxon>Bacteria</taxon>
        <taxon>Bacillati</taxon>
        <taxon>Actinomycetota</taxon>
        <taxon>Actinomycetes</taxon>
        <taxon>Streptosporangiales</taxon>
        <taxon>Thermomonosporaceae</taxon>
        <taxon>Actinoallomurus</taxon>
    </lineage>
</organism>
<dbReference type="OrthoDB" id="9795390at2"/>
<evidence type="ECO:0000313" key="6">
    <source>
        <dbReference type="EMBL" id="TQL95587.1"/>
    </source>
</evidence>
<dbReference type="GO" id="GO:0005524">
    <property type="term" value="F:ATP binding"/>
    <property type="evidence" value="ECO:0007669"/>
    <property type="project" value="UniProtKB-KW"/>
</dbReference>
<keyword evidence="3" id="KW-0547">Nucleotide-binding</keyword>
<evidence type="ECO:0000256" key="3">
    <source>
        <dbReference type="ARBA" id="ARBA00022741"/>
    </source>
</evidence>
<keyword evidence="4" id="KW-0067">ATP-binding</keyword>
<keyword evidence="6" id="KW-0418">Kinase</keyword>
<dbReference type="Pfam" id="PF03109">
    <property type="entry name" value="ABC1"/>
    <property type="match status" value="1"/>
</dbReference>
<evidence type="ECO:0000256" key="1">
    <source>
        <dbReference type="ARBA" id="ARBA00009670"/>
    </source>
</evidence>
<evidence type="ECO:0000256" key="2">
    <source>
        <dbReference type="ARBA" id="ARBA00022679"/>
    </source>
</evidence>
<proteinExistence type="inferred from homology"/>
<dbReference type="InterPro" id="IPR011009">
    <property type="entry name" value="Kinase-like_dom_sf"/>
</dbReference>
<evidence type="ECO:0000256" key="4">
    <source>
        <dbReference type="ARBA" id="ARBA00022840"/>
    </source>
</evidence>
<protein>
    <submittedName>
        <fullName evidence="6">Putative unusual protein kinase regulating ubiquinone biosynthesis (AarF/ABC1/UbiB family)</fullName>
    </submittedName>
</protein>
<dbReference type="InterPro" id="IPR034646">
    <property type="entry name" value="ADCK3_dom"/>
</dbReference>
<dbReference type="EMBL" id="VFOZ01000001">
    <property type="protein sequence ID" value="TQL95587.1"/>
    <property type="molecule type" value="Genomic_DNA"/>
</dbReference>
<name>A0A543CF95_9ACTN</name>
<evidence type="ECO:0000313" key="7">
    <source>
        <dbReference type="Proteomes" id="UP000316096"/>
    </source>
</evidence>
<evidence type="ECO:0000259" key="5">
    <source>
        <dbReference type="Pfam" id="PF03109"/>
    </source>
</evidence>
<dbReference type="PANTHER" id="PTHR43851">
    <property type="match status" value="1"/>
</dbReference>
<keyword evidence="7" id="KW-1185">Reference proteome</keyword>
<dbReference type="SUPFAM" id="SSF56112">
    <property type="entry name" value="Protein kinase-like (PK-like)"/>
    <property type="match status" value="1"/>
</dbReference>
<comment type="similarity">
    <text evidence="1">Belongs to the protein kinase superfamily. ADCK protein kinase family.</text>
</comment>
<accession>A0A543CF95</accession>
<dbReference type="CDD" id="cd13970">
    <property type="entry name" value="ABC1_ADCK3"/>
    <property type="match status" value="1"/>
</dbReference>
<dbReference type="GO" id="GO:0016301">
    <property type="term" value="F:kinase activity"/>
    <property type="evidence" value="ECO:0007669"/>
    <property type="project" value="UniProtKB-KW"/>
</dbReference>
<keyword evidence="2" id="KW-0808">Transferase</keyword>
<reference evidence="6 7" key="1">
    <citation type="submission" date="2019-06" db="EMBL/GenBank/DDBJ databases">
        <title>Sequencing the genomes of 1000 actinobacteria strains.</title>
        <authorList>
            <person name="Klenk H.-P."/>
        </authorList>
    </citation>
    <scope>NUCLEOTIDE SEQUENCE [LARGE SCALE GENOMIC DNA]</scope>
    <source>
        <strain evidence="6 7">DSM 102200</strain>
    </source>
</reference>
<sequence>MSDLPRRAVTRTAKLASLPIGFAGRTALGVGKRTFGKSAELVAVEIQQRTAEQLFKVLGELKGGAMKLGQMLSIFEAALPPEIAGPYRATLTRLQEAAPPLPARTVHRVLAEGLGEDWRELFDEFDDRPAAAASIGQVHKAVWHDGRTVAVKVQYPGAGQALLSDFNQLARLSRLFSALMPGLDMKSMLAELKQRVSEELDYTVEADSQRAFAAAYADDPDIYVPQVVDQSGHVLVTEWMDGTPLSAIITGGTQEQRDHVGLLYCRFLFSGPARCGLLHADPHPGNYRLLDDGRLGVIDFGAVDRLPGGFHRRIGVLMRIGTLLDIDQIVDALREEGFIREGVEIDPESLQSFIVPITQPLIEDNFKFSREWLRQEFARVTDLRPTNVVRQLNLPPSYVLIHRVVAAGTGVLCQLEAEGPFRGEALRWVPGFADDDPTGEEEIAS</sequence>
<dbReference type="InterPro" id="IPR004147">
    <property type="entry name" value="ABC1_dom"/>
</dbReference>
<dbReference type="Proteomes" id="UP000316096">
    <property type="component" value="Unassembled WGS sequence"/>
</dbReference>
<feature type="domain" description="ABC1 atypical kinase-like" evidence="5">
    <location>
        <begin position="93"/>
        <end position="314"/>
    </location>
</feature>
<dbReference type="AlphaFoldDB" id="A0A543CF95"/>
<comment type="caution">
    <text evidence="6">The sequence shown here is derived from an EMBL/GenBank/DDBJ whole genome shotgun (WGS) entry which is preliminary data.</text>
</comment>
<dbReference type="RefSeq" id="WP_141953908.1">
    <property type="nucleotide sequence ID" value="NZ_VFOZ01000001.1"/>
</dbReference>
<dbReference type="PANTHER" id="PTHR43851:SF3">
    <property type="entry name" value="COENZYME Q8"/>
    <property type="match status" value="1"/>
</dbReference>
<keyword evidence="6" id="KW-0830">Ubiquinone</keyword>